<evidence type="ECO:0000313" key="2">
    <source>
        <dbReference type="Proteomes" id="UP001056120"/>
    </source>
</evidence>
<reference evidence="1 2" key="2">
    <citation type="journal article" date="2022" name="Mol. Ecol. Resour.">
        <title>The genomes of chicory, endive, great burdock and yacon provide insights into Asteraceae paleo-polyploidization history and plant inulin production.</title>
        <authorList>
            <person name="Fan W."/>
            <person name="Wang S."/>
            <person name="Wang H."/>
            <person name="Wang A."/>
            <person name="Jiang F."/>
            <person name="Liu H."/>
            <person name="Zhao H."/>
            <person name="Xu D."/>
            <person name="Zhang Y."/>
        </authorList>
    </citation>
    <scope>NUCLEOTIDE SEQUENCE [LARGE SCALE GENOMIC DNA]</scope>
    <source>
        <strain evidence="2">cv. Yunnan</strain>
        <tissue evidence="1">Leaves</tissue>
    </source>
</reference>
<reference evidence="2" key="1">
    <citation type="journal article" date="2022" name="Mol. Ecol. Resour.">
        <title>The genomes of chicory, endive, great burdock and yacon provide insights into Asteraceae palaeo-polyploidization history and plant inulin production.</title>
        <authorList>
            <person name="Fan W."/>
            <person name="Wang S."/>
            <person name="Wang H."/>
            <person name="Wang A."/>
            <person name="Jiang F."/>
            <person name="Liu H."/>
            <person name="Zhao H."/>
            <person name="Xu D."/>
            <person name="Zhang Y."/>
        </authorList>
    </citation>
    <scope>NUCLEOTIDE SEQUENCE [LARGE SCALE GENOMIC DNA]</scope>
    <source>
        <strain evidence="2">cv. Yunnan</strain>
    </source>
</reference>
<organism evidence="1 2">
    <name type="scientific">Smallanthus sonchifolius</name>
    <dbReference type="NCBI Taxonomy" id="185202"/>
    <lineage>
        <taxon>Eukaryota</taxon>
        <taxon>Viridiplantae</taxon>
        <taxon>Streptophyta</taxon>
        <taxon>Embryophyta</taxon>
        <taxon>Tracheophyta</taxon>
        <taxon>Spermatophyta</taxon>
        <taxon>Magnoliopsida</taxon>
        <taxon>eudicotyledons</taxon>
        <taxon>Gunneridae</taxon>
        <taxon>Pentapetalae</taxon>
        <taxon>asterids</taxon>
        <taxon>campanulids</taxon>
        <taxon>Asterales</taxon>
        <taxon>Asteraceae</taxon>
        <taxon>Asteroideae</taxon>
        <taxon>Heliantheae alliance</taxon>
        <taxon>Millerieae</taxon>
        <taxon>Smallanthus</taxon>
    </lineage>
</organism>
<sequence>MGEREEQARWRIEQARLAAEGRKRLEDLVIASIHASEVNINYRFMYEENMRHYRDHLAGLLYLAHPTPVDWSSLPQHTATDTWPHHPQSHPSRWVPLQPNITTPAEGSSSQTQPDPYMGLYESLFGPHAGSHQPG</sequence>
<comment type="caution">
    <text evidence="1">The sequence shown here is derived from an EMBL/GenBank/DDBJ whole genome shotgun (WGS) entry which is preliminary data.</text>
</comment>
<accession>A0ACB9D838</accession>
<gene>
    <name evidence="1" type="ORF">L1987_60150</name>
</gene>
<keyword evidence="2" id="KW-1185">Reference proteome</keyword>
<dbReference type="Proteomes" id="UP001056120">
    <property type="component" value="Linkage Group LG20"/>
</dbReference>
<evidence type="ECO:0000313" key="1">
    <source>
        <dbReference type="EMBL" id="KAI3742467.1"/>
    </source>
</evidence>
<protein>
    <submittedName>
        <fullName evidence="1">Uncharacterized protein</fullName>
    </submittedName>
</protein>
<dbReference type="EMBL" id="CM042037">
    <property type="protein sequence ID" value="KAI3742467.1"/>
    <property type="molecule type" value="Genomic_DNA"/>
</dbReference>
<name>A0ACB9D838_9ASTR</name>
<proteinExistence type="predicted"/>